<dbReference type="STRING" id="1325735.A0A428U2E1"/>
<protein>
    <submittedName>
        <fullName evidence="3">Uncharacterized protein</fullName>
    </submittedName>
</protein>
<feature type="compositionally biased region" description="Basic and acidic residues" evidence="1">
    <location>
        <begin position="443"/>
        <end position="461"/>
    </location>
</feature>
<keyword evidence="4" id="KW-1185">Reference proteome</keyword>
<dbReference type="PANTHER" id="PTHR38122">
    <property type="entry name" value="GLYCOPROTEIN X"/>
    <property type="match status" value="1"/>
</dbReference>
<evidence type="ECO:0000313" key="4">
    <source>
        <dbReference type="Proteomes" id="UP000287144"/>
    </source>
</evidence>
<feature type="region of interest" description="Disordered" evidence="1">
    <location>
        <begin position="384"/>
        <end position="470"/>
    </location>
</feature>
<keyword evidence="2" id="KW-0472">Membrane</keyword>
<gene>
    <name evidence="3" type="ORF">CEP52_004682</name>
</gene>
<dbReference type="Proteomes" id="UP000287144">
    <property type="component" value="Unassembled WGS sequence"/>
</dbReference>
<name>A0A428U2E1_9HYPO</name>
<feature type="transmembrane region" description="Helical" evidence="2">
    <location>
        <begin position="351"/>
        <end position="373"/>
    </location>
</feature>
<accession>A0A428U2E1</accession>
<evidence type="ECO:0000256" key="1">
    <source>
        <dbReference type="SAM" id="MobiDB-lite"/>
    </source>
</evidence>
<organism evidence="3 4">
    <name type="scientific">Fusarium oligoseptatum</name>
    <dbReference type="NCBI Taxonomy" id="2604345"/>
    <lineage>
        <taxon>Eukaryota</taxon>
        <taxon>Fungi</taxon>
        <taxon>Dikarya</taxon>
        <taxon>Ascomycota</taxon>
        <taxon>Pezizomycotina</taxon>
        <taxon>Sordariomycetes</taxon>
        <taxon>Hypocreomycetidae</taxon>
        <taxon>Hypocreales</taxon>
        <taxon>Nectriaceae</taxon>
        <taxon>Fusarium</taxon>
        <taxon>Fusarium solani species complex</taxon>
    </lineage>
</organism>
<dbReference type="AlphaFoldDB" id="A0A428U2E1"/>
<feature type="compositionally biased region" description="Polar residues" evidence="1">
    <location>
        <begin position="324"/>
        <end position="336"/>
    </location>
</feature>
<dbReference type="PANTHER" id="PTHR38122:SF1">
    <property type="entry name" value="GLYCOPROTEIN X"/>
    <property type="match status" value="1"/>
</dbReference>
<comment type="caution">
    <text evidence="3">The sequence shown here is derived from an EMBL/GenBank/DDBJ whole genome shotgun (WGS) entry which is preliminary data.</text>
</comment>
<dbReference type="EMBL" id="NKCK01000034">
    <property type="protein sequence ID" value="RSM08398.1"/>
    <property type="molecule type" value="Genomic_DNA"/>
</dbReference>
<evidence type="ECO:0000313" key="3">
    <source>
        <dbReference type="EMBL" id="RSM08398.1"/>
    </source>
</evidence>
<feature type="region of interest" description="Disordered" evidence="1">
    <location>
        <begin position="324"/>
        <end position="349"/>
    </location>
</feature>
<keyword evidence="2" id="KW-0812">Transmembrane</keyword>
<keyword evidence="2" id="KW-1133">Transmembrane helix</keyword>
<feature type="compositionally biased region" description="Basic and acidic residues" evidence="1">
    <location>
        <begin position="419"/>
        <end position="436"/>
    </location>
</feature>
<proteinExistence type="predicted"/>
<reference evidence="3 4" key="1">
    <citation type="submission" date="2017-06" db="EMBL/GenBank/DDBJ databases">
        <title>Comparative genomic analysis of Ambrosia Fusariam Clade fungi.</title>
        <authorList>
            <person name="Stajich J.E."/>
            <person name="Carrillo J."/>
            <person name="Kijimoto T."/>
            <person name="Eskalen A."/>
            <person name="O'Donnell K."/>
            <person name="Kasson M."/>
        </authorList>
    </citation>
    <scope>NUCLEOTIDE SEQUENCE [LARGE SCALE GENOMIC DNA]</scope>
    <source>
        <strain evidence="3 4">NRRL62579</strain>
    </source>
</reference>
<sequence>MPPKPCRVFINELEYTTTRYKLQFIAFEGDNNHPFPASQDALPTQPVSRLLPSLKDIDKWEYWYTSCSTKGASKIYLCVDGVVSSCWYQTLTGLLVEFADGHRDSVGWVRLDWLTEPIALDTRDNLYIRRAGNQLFFEGATFETQKPATKPNKRRLEVRQADTLEWCFSIRPRRNFLSNGRDDLDGAYKIALSVGKSDKLCDSNGSFMKVYNACISCIEENSDSTKTSLHDYVEPQFGQFISYCEGEDDTEPTTTFADPEVVVVTTEEDIPSATTDCDGCITTALEDYRGSTIMIVLGTKTVPTSSLLDRSSFRYVTVKQTVTYRETGRPSSSATSEADRNEPDSPSGPDLATIIGPVVPSVVLLIVFAFLGFRWYKKRERVKDQEAQIEVDEEPKGSMPFDPDQVSPDGAEMAANEVAAHEMSTDKKLGERRVENEEVQVNTEERKGEESKPDESKRGNGENDGAGAPK</sequence>
<evidence type="ECO:0000256" key="2">
    <source>
        <dbReference type="SAM" id="Phobius"/>
    </source>
</evidence>